<feature type="transmembrane region" description="Helical" evidence="1">
    <location>
        <begin position="111"/>
        <end position="131"/>
    </location>
</feature>
<evidence type="ECO:0000313" key="2">
    <source>
        <dbReference type="EMBL" id="MBU3076673.1"/>
    </source>
</evidence>
<evidence type="ECO:0000313" key="3">
    <source>
        <dbReference type="Proteomes" id="UP000776276"/>
    </source>
</evidence>
<accession>A0ABS6BEE0</accession>
<gene>
    <name evidence="2" type="ORF">KOF26_02240</name>
</gene>
<keyword evidence="1" id="KW-0472">Membrane</keyword>
<keyword evidence="1" id="KW-1133">Transmembrane helix</keyword>
<dbReference type="RefSeq" id="WP_216319256.1">
    <property type="nucleotide sequence ID" value="NZ_JAHKRT010000001.1"/>
</dbReference>
<proteinExistence type="predicted"/>
<feature type="transmembrane region" description="Helical" evidence="1">
    <location>
        <begin position="66"/>
        <end position="90"/>
    </location>
</feature>
<organism evidence="2 3">
    <name type="scientific">Sphingomonas quercus</name>
    <dbReference type="NCBI Taxonomy" id="2842451"/>
    <lineage>
        <taxon>Bacteria</taxon>
        <taxon>Pseudomonadati</taxon>
        <taxon>Pseudomonadota</taxon>
        <taxon>Alphaproteobacteria</taxon>
        <taxon>Sphingomonadales</taxon>
        <taxon>Sphingomonadaceae</taxon>
        <taxon>Sphingomonas</taxon>
    </lineage>
</organism>
<protein>
    <submittedName>
        <fullName evidence="2">Uncharacterized protein</fullName>
    </submittedName>
</protein>
<keyword evidence="1" id="KW-0812">Transmembrane</keyword>
<dbReference type="EMBL" id="JAHKRT010000001">
    <property type="protein sequence ID" value="MBU3076673.1"/>
    <property type="molecule type" value="Genomic_DNA"/>
</dbReference>
<name>A0ABS6BEE0_9SPHN</name>
<sequence length="179" mass="19288">MARDERDEVAVTFGVTPLIRLKRYTTVVHVRKSRLAFAITLPLHVTGYALPLIAFGRMRGFPFPGLANHTGVVLLGSFCTVAIMFGLFIIGRREVIPTADLDRAGVRSLPTYTYTLLFWALVMLAAAFWPAGISGPPGQPANAAAAEAQFAPYPPPSARISATAARIRLVCTVSRSCAD</sequence>
<keyword evidence="3" id="KW-1185">Reference proteome</keyword>
<reference evidence="2 3" key="1">
    <citation type="submission" date="2021-06" db="EMBL/GenBank/DDBJ databases">
        <title>Sphingomonas sp. XMGL2, whole genome shotgun sequencing project.</title>
        <authorList>
            <person name="Zhao G."/>
            <person name="Shen L."/>
        </authorList>
    </citation>
    <scope>NUCLEOTIDE SEQUENCE [LARGE SCALE GENOMIC DNA]</scope>
    <source>
        <strain evidence="2 3">XMGL2</strain>
    </source>
</reference>
<feature type="transmembrane region" description="Helical" evidence="1">
    <location>
        <begin position="35"/>
        <end position="54"/>
    </location>
</feature>
<dbReference type="Proteomes" id="UP000776276">
    <property type="component" value="Unassembled WGS sequence"/>
</dbReference>
<comment type="caution">
    <text evidence="2">The sequence shown here is derived from an EMBL/GenBank/DDBJ whole genome shotgun (WGS) entry which is preliminary data.</text>
</comment>
<evidence type="ECO:0000256" key="1">
    <source>
        <dbReference type="SAM" id="Phobius"/>
    </source>
</evidence>